<evidence type="ECO:0000313" key="13">
    <source>
        <dbReference type="EMBL" id="KAK6543304.1"/>
    </source>
</evidence>
<reference evidence="13 14" key="1">
    <citation type="submission" date="2019-10" db="EMBL/GenBank/DDBJ databases">
        <authorList>
            <person name="Palmer J.M."/>
        </authorList>
    </citation>
    <scope>NUCLEOTIDE SEQUENCE [LARGE SCALE GENOMIC DNA]</scope>
    <source>
        <strain evidence="13 14">TWF694</strain>
    </source>
</reference>
<dbReference type="PANTHER" id="PTHR12271:SF40">
    <property type="entry name" value="POLY(A) RNA POLYMERASE GLD2"/>
    <property type="match status" value="1"/>
</dbReference>
<feature type="compositionally biased region" description="Polar residues" evidence="10">
    <location>
        <begin position="186"/>
        <end position="198"/>
    </location>
</feature>
<dbReference type="Proteomes" id="UP001365542">
    <property type="component" value="Unassembled WGS sequence"/>
</dbReference>
<evidence type="ECO:0000256" key="3">
    <source>
        <dbReference type="ARBA" id="ARBA00004496"/>
    </source>
</evidence>
<keyword evidence="6" id="KW-0963">Cytoplasm</keyword>
<dbReference type="Gene3D" id="1.10.1410.10">
    <property type="match status" value="1"/>
</dbReference>
<comment type="cofactor">
    <cofactor evidence="1">
        <name>Mn(2+)</name>
        <dbReference type="ChEBI" id="CHEBI:29035"/>
    </cofactor>
</comment>
<keyword evidence="7" id="KW-0808">Transferase</keyword>
<evidence type="ECO:0000259" key="11">
    <source>
        <dbReference type="Pfam" id="PF03828"/>
    </source>
</evidence>
<dbReference type="GO" id="GO:0031123">
    <property type="term" value="P:RNA 3'-end processing"/>
    <property type="evidence" value="ECO:0007669"/>
    <property type="project" value="TreeGrafter"/>
</dbReference>
<dbReference type="SUPFAM" id="SSF81301">
    <property type="entry name" value="Nucleotidyltransferase"/>
    <property type="match status" value="1"/>
</dbReference>
<evidence type="ECO:0000256" key="10">
    <source>
        <dbReference type="SAM" id="MobiDB-lite"/>
    </source>
</evidence>
<feature type="region of interest" description="Disordered" evidence="10">
    <location>
        <begin position="344"/>
        <end position="363"/>
    </location>
</feature>
<gene>
    <name evidence="13" type="ORF">TWF694_000060</name>
</gene>
<feature type="domain" description="PAP-associated" evidence="11">
    <location>
        <begin position="498"/>
        <end position="566"/>
    </location>
</feature>
<feature type="compositionally biased region" description="Polar residues" evidence="10">
    <location>
        <begin position="37"/>
        <end position="59"/>
    </location>
</feature>
<keyword evidence="8" id="KW-0479">Metal-binding</keyword>
<feature type="region of interest" description="Disordered" evidence="10">
    <location>
        <begin position="669"/>
        <end position="714"/>
    </location>
</feature>
<comment type="similarity">
    <text evidence="4">Belongs to the DNA polymerase type-B-like family.</text>
</comment>
<evidence type="ECO:0000256" key="8">
    <source>
        <dbReference type="ARBA" id="ARBA00022723"/>
    </source>
</evidence>
<keyword evidence="14" id="KW-1185">Reference proteome</keyword>
<feature type="region of interest" description="Disordered" evidence="10">
    <location>
        <begin position="27"/>
        <end position="198"/>
    </location>
</feature>
<dbReference type="PANTHER" id="PTHR12271">
    <property type="entry name" value="POLY A POLYMERASE CID PAP -RELATED"/>
    <property type="match status" value="1"/>
</dbReference>
<evidence type="ECO:0000256" key="7">
    <source>
        <dbReference type="ARBA" id="ARBA00022679"/>
    </source>
</evidence>
<proteinExistence type="inferred from homology"/>
<keyword evidence="9" id="KW-0460">Magnesium</keyword>
<dbReference type="Pfam" id="PF22600">
    <property type="entry name" value="MTPAP-like_central"/>
    <property type="match status" value="1"/>
</dbReference>
<organism evidence="13 14">
    <name type="scientific">Orbilia ellipsospora</name>
    <dbReference type="NCBI Taxonomy" id="2528407"/>
    <lineage>
        <taxon>Eukaryota</taxon>
        <taxon>Fungi</taxon>
        <taxon>Dikarya</taxon>
        <taxon>Ascomycota</taxon>
        <taxon>Pezizomycotina</taxon>
        <taxon>Orbiliomycetes</taxon>
        <taxon>Orbiliales</taxon>
        <taxon>Orbiliaceae</taxon>
        <taxon>Orbilia</taxon>
    </lineage>
</organism>
<dbReference type="GO" id="GO:0046872">
    <property type="term" value="F:metal ion binding"/>
    <property type="evidence" value="ECO:0007669"/>
    <property type="project" value="UniProtKB-KW"/>
</dbReference>
<dbReference type="InterPro" id="IPR043519">
    <property type="entry name" value="NT_sf"/>
</dbReference>
<evidence type="ECO:0000313" key="14">
    <source>
        <dbReference type="Proteomes" id="UP001365542"/>
    </source>
</evidence>
<comment type="caution">
    <text evidence="13">The sequence shown here is derived from an EMBL/GenBank/DDBJ whole genome shotgun (WGS) entry which is preliminary data.</text>
</comment>
<evidence type="ECO:0000256" key="9">
    <source>
        <dbReference type="ARBA" id="ARBA00022842"/>
    </source>
</evidence>
<feature type="domain" description="Poly(A) RNA polymerase mitochondrial-like central palm" evidence="12">
    <location>
        <begin position="240"/>
        <end position="400"/>
    </location>
</feature>
<dbReference type="Gene3D" id="3.30.460.10">
    <property type="entry name" value="Beta Polymerase, domain 2"/>
    <property type="match status" value="1"/>
</dbReference>
<evidence type="ECO:0000256" key="6">
    <source>
        <dbReference type="ARBA" id="ARBA00022490"/>
    </source>
</evidence>
<evidence type="ECO:0000256" key="5">
    <source>
        <dbReference type="ARBA" id="ARBA00012388"/>
    </source>
</evidence>
<evidence type="ECO:0000256" key="4">
    <source>
        <dbReference type="ARBA" id="ARBA00008593"/>
    </source>
</evidence>
<dbReference type="AlphaFoldDB" id="A0AAV9XMV4"/>
<evidence type="ECO:0000256" key="1">
    <source>
        <dbReference type="ARBA" id="ARBA00001936"/>
    </source>
</evidence>
<dbReference type="SUPFAM" id="SSF81631">
    <property type="entry name" value="PAP/OAS1 substrate-binding domain"/>
    <property type="match status" value="1"/>
</dbReference>
<dbReference type="Pfam" id="PF03828">
    <property type="entry name" value="PAP_assoc"/>
    <property type="match status" value="1"/>
</dbReference>
<accession>A0AAV9XMV4</accession>
<dbReference type="InterPro" id="IPR002058">
    <property type="entry name" value="PAP_assoc"/>
</dbReference>
<name>A0AAV9XMV4_9PEZI</name>
<comment type="subcellular location">
    <subcellularLocation>
        <location evidence="3">Cytoplasm</location>
    </subcellularLocation>
</comment>
<sequence length="726" mass="82186">MLHGNSPVMEKEPFQGLRHHEQFTPQPLIPGIELHPNQFTSVPSSSTQLGLLPSPNIQHHQPPPTLHRSSTVPAHGFIPRHEHVPSLDRSGSWVEGIPHPQYTPQNQFQASRSRGNRYDYRQNKYKPPPVPQINNALHFPPLGTIPAQPHQPPPLSERHQPMHMNNHRRNSGPGQFQHEKHYSPPHNRNTQFHGRPGQPQNFSPPMNRRGRGHHAYRGSHVSRGSRNFIPLDYTMMTEYATSVVQHVRPTESELVMKDTILRRISDICNNLVPGSRVVPFGSLVSGFATKGADMDVIFSHDTIEPQPSSMDSNIPIRLANEFLKRGFEVDLLIRTRVPILKVKTPSPGLEPGSRPSSPSAEHVLKETIEEDPWPENISCDIGFKNHLGITNSHFLRTYSQCDPRFGEMVLFIKQWSKNRDLNSPYFGTLSSYGYVLMVAHFLINIVQPPVLPNLQLIPPEPDTPLSEVSQDGYNIWYFKDLSRIESGDLLPGGKNEMSLGQLIHEFFQYYTTNFNFVSEVVTIRTPGGVMYKQEKGWTSARERVGEMTTYQDRYLLALEDPFEISHNVGRTCGGAGVRRIRGEMQRAAQMIRKLSTPFLHENAGRHAGWDMPISFDELMATIRQHNRGFRNRKNNQKHLVEWIKNGWTVGHCLAQIEAAAEELRRKRELGLPDDAELPPESEEGSGETDGEEEEETDSSDDSAVRVVVDTSPSSDQIVEGLTNFTI</sequence>
<feature type="compositionally biased region" description="Polar residues" evidence="10">
    <location>
        <begin position="102"/>
        <end position="113"/>
    </location>
</feature>
<feature type="compositionally biased region" description="Acidic residues" evidence="10">
    <location>
        <begin position="671"/>
        <end position="700"/>
    </location>
</feature>
<evidence type="ECO:0000256" key="2">
    <source>
        <dbReference type="ARBA" id="ARBA00001946"/>
    </source>
</evidence>
<dbReference type="GO" id="GO:0050265">
    <property type="term" value="F:RNA uridylyltransferase activity"/>
    <property type="evidence" value="ECO:0007669"/>
    <property type="project" value="TreeGrafter"/>
</dbReference>
<protein>
    <recommendedName>
        <fullName evidence="5">polynucleotide adenylyltransferase</fullName>
        <ecNumber evidence="5">2.7.7.19</ecNumber>
    </recommendedName>
</protein>
<dbReference type="GO" id="GO:1990817">
    <property type="term" value="F:poly(A) RNA polymerase activity"/>
    <property type="evidence" value="ECO:0007669"/>
    <property type="project" value="UniProtKB-EC"/>
</dbReference>
<dbReference type="GO" id="GO:0005737">
    <property type="term" value="C:cytoplasm"/>
    <property type="evidence" value="ECO:0007669"/>
    <property type="project" value="UniProtKB-SubCell"/>
</dbReference>
<dbReference type="EMBL" id="JAVHJO010000001">
    <property type="protein sequence ID" value="KAK6543304.1"/>
    <property type="molecule type" value="Genomic_DNA"/>
</dbReference>
<dbReference type="CDD" id="cd05402">
    <property type="entry name" value="NT_PAP_TUTase"/>
    <property type="match status" value="1"/>
</dbReference>
<evidence type="ECO:0000259" key="12">
    <source>
        <dbReference type="Pfam" id="PF22600"/>
    </source>
</evidence>
<dbReference type="GO" id="GO:0010605">
    <property type="term" value="P:negative regulation of macromolecule metabolic process"/>
    <property type="evidence" value="ECO:0007669"/>
    <property type="project" value="UniProtKB-ARBA"/>
</dbReference>
<dbReference type="EC" id="2.7.7.19" evidence="5"/>
<dbReference type="InterPro" id="IPR054708">
    <property type="entry name" value="MTPAP-like_central"/>
</dbReference>
<comment type="cofactor">
    <cofactor evidence="2">
        <name>Mg(2+)</name>
        <dbReference type="ChEBI" id="CHEBI:18420"/>
    </cofactor>
</comment>